<proteinExistence type="predicted"/>
<gene>
    <name evidence="1" type="ORF">QCA50_020959</name>
</gene>
<protein>
    <submittedName>
        <fullName evidence="1">Uncharacterized protein</fullName>
    </submittedName>
</protein>
<dbReference type="EMBL" id="JASBNA010000136">
    <property type="protein sequence ID" value="KAK7676088.1"/>
    <property type="molecule type" value="Genomic_DNA"/>
</dbReference>
<evidence type="ECO:0000313" key="2">
    <source>
        <dbReference type="Proteomes" id="UP001385951"/>
    </source>
</evidence>
<name>A0AAW0F7H0_9APHY</name>
<dbReference type="Proteomes" id="UP001385951">
    <property type="component" value="Unassembled WGS sequence"/>
</dbReference>
<organism evidence="1 2">
    <name type="scientific">Cerrena zonata</name>
    <dbReference type="NCBI Taxonomy" id="2478898"/>
    <lineage>
        <taxon>Eukaryota</taxon>
        <taxon>Fungi</taxon>
        <taxon>Dikarya</taxon>
        <taxon>Basidiomycota</taxon>
        <taxon>Agaricomycotina</taxon>
        <taxon>Agaricomycetes</taxon>
        <taxon>Polyporales</taxon>
        <taxon>Cerrenaceae</taxon>
        <taxon>Cerrena</taxon>
    </lineage>
</organism>
<sequence>MDVSEPLDRYNVYMPGGPESPFPVCLPPTGDVDRLGLEIRRSVDFRKYLDDMVPVNMFKFGTMSIKTAKENPETIVTWLQGDARGSPMQPSRQLRKYFPTGSAPEEDGMIDILVVPISRMFQLLVYLSI</sequence>
<comment type="caution">
    <text evidence="1">The sequence shown here is derived from an EMBL/GenBank/DDBJ whole genome shotgun (WGS) entry which is preliminary data.</text>
</comment>
<accession>A0AAW0F7H0</accession>
<reference evidence="1 2" key="1">
    <citation type="submission" date="2022-09" db="EMBL/GenBank/DDBJ databases">
        <authorList>
            <person name="Palmer J.M."/>
        </authorList>
    </citation>
    <scope>NUCLEOTIDE SEQUENCE [LARGE SCALE GENOMIC DNA]</scope>
    <source>
        <strain evidence="1 2">DSM 7382</strain>
    </source>
</reference>
<keyword evidence="2" id="KW-1185">Reference proteome</keyword>
<dbReference type="AlphaFoldDB" id="A0AAW0F7H0"/>
<evidence type="ECO:0000313" key="1">
    <source>
        <dbReference type="EMBL" id="KAK7676088.1"/>
    </source>
</evidence>